<evidence type="ECO:0000313" key="1">
    <source>
        <dbReference type="EMBL" id="EOZ96960.1"/>
    </source>
</evidence>
<sequence length="44" mass="5118">MEANSKILKFLWGIIVYYQKFSLLNRKLKNGLFQKLKNEAANGS</sequence>
<dbReference type="AlphaFoldDB" id="S2DID4"/>
<dbReference type="STRING" id="1189612.A33Q_1878"/>
<dbReference type="Proteomes" id="UP000006073">
    <property type="component" value="Unassembled WGS sequence"/>
</dbReference>
<proteinExistence type="predicted"/>
<accession>S2DID4</accession>
<reference evidence="1 2" key="1">
    <citation type="journal article" date="2013" name="Genome Announc.">
        <title>Draft Genome Sequence of Indibacter alkaliphilus Strain LW1T, Isolated from Lonar Lake, a Haloalkaline Lake in the Buldana District of Maharashtra, India.</title>
        <authorList>
            <person name="Singh A."/>
            <person name="Kumar Jangir P."/>
            <person name="Sharma R."/>
            <person name="Singh A."/>
            <person name="Kumar Pinnaka A."/>
            <person name="Shivaji S."/>
        </authorList>
    </citation>
    <scope>NUCLEOTIDE SEQUENCE [LARGE SCALE GENOMIC DNA]</scope>
    <source>
        <strain evidence="2">CCUG 57479 / KCTC 22604 / LW1</strain>
    </source>
</reference>
<name>S2DID4_INDAL</name>
<protein>
    <submittedName>
        <fullName evidence="1">Uncharacterized protein</fullName>
    </submittedName>
</protein>
<evidence type="ECO:0000313" key="2">
    <source>
        <dbReference type="Proteomes" id="UP000006073"/>
    </source>
</evidence>
<keyword evidence="2" id="KW-1185">Reference proteome</keyword>
<gene>
    <name evidence="1" type="ORF">A33Q_1878</name>
</gene>
<comment type="caution">
    <text evidence="1">The sequence shown here is derived from an EMBL/GenBank/DDBJ whole genome shotgun (WGS) entry which is preliminary data.</text>
</comment>
<dbReference type="EMBL" id="ALWO02000031">
    <property type="protein sequence ID" value="EOZ96960.1"/>
    <property type="molecule type" value="Genomic_DNA"/>
</dbReference>
<organism evidence="1 2">
    <name type="scientific">Indibacter alkaliphilus (strain CCUG 57479 / KCTC 22604 / LW1)</name>
    <dbReference type="NCBI Taxonomy" id="1189612"/>
    <lineage>
        <taxon>Bacteria</taxon>
        <taxon>Pseudomonadati</taxon>
        <taxon>Bacteroidota</taxon>
        <taxon>Cytophagia</taxon>
        <taxon>Cytophagales</taxon>
        <taxon>Cyclobacteriaceae</taxon>
    </lineage>
</organism>